<evidence type="ECO:0000313" key="1">
    <source>
        <dbReference type="EMBL" id="KTC96537.1"/>
    </source>
</evidence>
<proteinExistence type="predicted"/>
<sequence>MGDLKRDRVKKVLQICYITFFTPLENSRNSLIYMARPEGFEPPTPWFVARYSIQLSYGRVVLSGGERGIRTLDGISPILP</sequence>
<dbReference type="AlphaFoldDB" id="A0A0W0TLU0"/>
<reference evidence="1 2" key="1">
    <citation type="submission" date="2015-11" db="EMBL/GenBank/DDBJ databases">
        <title>Genomic analysis of 38 Legionella species identifies large and diverse effector repertoires.</title>
        <authorList>
            <person name="Burstein D."/>
            <person name="Amaro F."/>
            <person name="Zusman T."/>
            <person name="Lifshitz Z."/>
            <person name="Cohen O."/>
            <person name="Gilbert J.A."/>
            <person name="Pupko T."/>
            <person name="Shuman H.A."/>
            <person name="Segal G."/>
        </authorList>
    </citation>
    <scope>NUCLEOTIDE SEQUENCE [LARGE SCALE GENOMIC DNA]</scope>
    <source>
        <strain evidence="1 2">SE-32A-C8</strain>
    </source>
</reference>
<accession>A0A0W0TLU0</accession>
<protein>
    <submittedName>
        <fullName evidence="1">Uncharacterized protein</fullName>
    </submittedName>
</protein>
<organism evidence="1 2">
    <name type="scientific">Legionella erythra</name>
    <dbReference type="NCBI Taxonomy" id="448"/>
    <lineage>
        <taxon>Bacteria</taxon>
        <taxon>Pseudomonadati</taxon>
        <taxon>Pseudomonadota</taxon>
        <taxon>Gammaproteobacteria</taxon>
        <taxon>Legionellales</taxon>
        <taxon>Legionellaceae</taxon>
        <taxon>Legionella</taxon>
    </lineage>
</organism>
<gene>
    <name evidence="1" type="ORF">Lery_1743</name>
</gene>
<keyword evidence="2" id="KW-1185">Reference proteome</keyword>
<dbReference type="EMBL" id="LNYA01000028">
    <property type="protein sequence ID" value="KTC96537.1"/>
    <property type="molecule type" value="Genomic_DNA"/>
</dbReference>
<dbReference type="Proteomes" id="UP000054773">
    <property type="component" value="Unassembled WGS sequence"/>
</dbReference>
<name>A0A0W0TLU0_LEGER</name>
<dbReference type="AntiFam" id="ANF00014">
    <property type="entry name" value="tRNA translation"/>
</dbReference>
<comment type="caution">
    <text evidence="1">The sequence shown here is derived from an EMBL/GenBank/DDBJ whole genome shotgun (WGS) entry which is preliminary data.</text>
</comment>
<evidence type="ECO:0000313" key="2">
    <source>
        <dbReference type="Proteomes" id="UP000054773"/>
    </source>
</evidence>
<dbReference type="STRING" id="448.Lery_1743"/>